<dbReference type="EMBL" id="JAEUGD010000067">
    <property type="protein sequence ID" value="MBL6449856.1"/>
    <property type="molecule type" value="Genomic_DNA"/>
</dbReference>
<evidence type="ECO:0000313" key="2">
    <source>
        <dbReference type="Proteomes" id="UP000614216"/>
    </source>
</evidence>
<dbReference type="PANTHER" id="PTHR21485">
    <property type="entry name" value="HAD SUPERFAMILY MEMBERS CMAS AND KDSC"/>
    <property type="match status" value="1"/>
</dbReference>
<accession>A0A937G3X7</accession>
<dbReference type="Proteomes" id="UP000614216">
    <property type="component" value="Unassembled WGS sequence"/>
</dbReference>
<keyword evidence="1" id="KW-0808">Transferase</keyword>
<dbReference type="InterPro" id="IPR020039">
    <property type="entry name" value="PseF"/>
</dbReference>
<dbReference type="Gene3D" id="3.90.550.10">
    <property type="entry name" value="Spore Coat Polysaccharide Biosynthesis Protein SpsA, Chain A"/>
    <property type="match status" value="1"/>
</dbReference>
<name>A0A937G3X7_9BACT</name>
<organism evidence="1 2">
    <name type="scientific">Fulvivirga marina</name>
    <dbReference type="NCBI Taxonomy" id="2494733"/>
    <lineage>
        <taxon>Bacteria</taxon>
        <taxon>Pseudomonadati</taxon>
        <taxon>Bacteroidota</taxon>
        <taxon>Cytophagia</taxon>
        <taxon>Cytophagales</taxon>
        <taxon>Fulvivirgaceae</taxon>
        <taxon>Fulvivirga</taxon>
    </lineage>
</organism>
<sequence length="229" mass="25793">MNNLAIIPARGGSKRIPRKNIRNFLNKPIISYSIQTAFESGLFSEVMVSTDDDEIAQIALDYGASVPFKRSKDNSDDFATTAEVILEVLNNYKNNNNLFSHACCIYPTAPLLKTTTLKDAYNLLVSRNFDTVFPTVKFSYPIWRALNVAPTGKASMIWPENKSKRSQDLSPAWHDAGQFYWLDTSSFFEKPELFGVNSGTIEIADLEAQDIDTFSDWQIAELKARISDE</sequence>
<gene>
    <name evidence="1" type="primary">pseF</name>
    <name evidence="1" type="ORF">JMN32_26325</name>
</gene>
<dbReference type="EC" id="2.7.7.81" evidence="1"/>
<keyword evidence="2" id="KW-1185">Reference proteome</keyword>
<comment type="caution">
    <text evidence="1">The sequence shown here is derived from an EMBL/GenBank/DDBJ whole genome shotgun (WGS) entry which is preliminary data.</text>
</comment>
<evidence type="ECO:0000313" key="1">
    <source>
        <dbReference type="EMBL" id="MBL6449856.1"/>
    </source>
</evidence>
<dbReference type="Pfam" id="PF02348">
    <property type="entry name" value="CTP_transf_3"/>
    <property type="match status" value="1"/>
</dbReference>
<dbReference type="AlphaFoldDB" id="A0A937G3X7"/>
<dbReference type="SUPFAM" id="SSF53448">
    <property type="entry name" value="Nucleotide-diphospho-sugar transferases"/>
    <property type="match status" value="1"/>
</dbReference>
<reference evidence="1" key="1">
    <citation type="submission" date="2021-01" db="EMBL/GenBank/DDBJ databases">
        <title>Fulvivirga kasyanovii gen. nov., sp nov., a novel member of the phylum Bacteroidetes isolated from seawater in a mussel farm.</title>
        <authorList>
            <person name="Zhao L.-H."/>
            <person name="Wang Z.-J."/>
        </authorList>
    </citation>
    <scope>NUCLEOTIDE SEQUENCE</scope>
    <source>
        <strain evidence="1">29W222</strain>
    </source>
</reference>
<keyword evidence="1" id="KW-0548">Nucleotidyltransferase</keyword>
<dbReference type="CDD" id="cd02513">
    <property type="entry name" value="CMP-NeuAc_Synthase"/>
    <property type="match status" value="1"/>
</dbReference>
<dbReference type="PANTHER" id="PTHR21485:SF6">
    <property type="entry name" value="N-ACYLNEURAMINATE CYTIDYLYLTRANSFERASE-RELATED"/>
    <property type="match status" value="1"/>
</dbReference>
<dbReference type="NCBIfam" id="TIGR03584">
    <property type="entry name" value="PseF"/>
    <property type="match status" value="1"/>
</dbReference>
<dbReference type="InterPro" id="IPR050793">
    <property type="entry name" value="CMP-NeuNAc_synthase"/>
</dbReference>
<dbReference type="InterPro" id="IPR029044">
    <property type="entry name" value="Nucleotide-diphossugar_trans"/>
</dbReference>
<dbReference type="InterPro" id="IPR003329">
    <property type="entry name" value="Cytidylyl_trans"/>
</dbReference>
<protein>
    <submittedName>
        <fullName evidence="1">Pseudaminic acid cytidylyltransferase</fullName>
        <ecNumber evidence="1">2.7.7.81</ecNumber>
    </submittedName>
</protein>
<proteinExistence type="predicted"/>
<dbReference type="RefSeq" id="WP_202859395.1">
    <property type="nucleotide sequence ID" value="NZ_JAEUGD010000067.1"/>
</dbReference>
<dbReference type="GO" id="GO:0008781">
    <property type="term" value="F:N-acylneuraminate cytidylyltransferase activity"/>
    <property type="evidence" value="ECO:0007669"/>
    <property type="project" value="TreeGrafter"/>
</dbReference>